<keyword evidence="1" id="KW-0092">Biotin</keyword>
<dbReference type="CDD" id="cd06850">
    <property type="entry name" value="biotinyl_domain"/>
    <property type="match status" value="1"/>
</dbReference>
<protein>
    <submittedName>
        <fullName evidence="3">Biotin-dependent enzyme</fullName>
    </submittedName>
</protein>
<evidence type="ECO:0000259" key="2">
    <source>
        <dbReference type="PROSITE" id="PS50968"/>
    </source>
</evidence>
<dbReference type="AlphaFoldDB" id="A0A4R1QW55"/>
<dbReference type="Proteomes" id="UP000295718">
    <property type="component" value="Unassembled WGS sequence"/>
</dbReference>
<dbReference type="STRING" id="1469948.GCA_000732725_02086"/>
<dbReference type="InterPro" id="IPR050709">
    <property type="entry name" value="Biotin_Carboxyl_Carrier/Decarb"/>
</dbReference>
<evidence type="ECO:0000313" key="4">
    <source>
        <dbReference type="Proteomes" id="UP000295718"/>
    </source>
</evidence>
<dbReference type="EMBL" id="SLUO01000008">
    <property type="protein sequence ID" value="TCL57583.1"/>
    <property type="molecule type" value="Genomic_DNA"/>
</dbReference>
<evidence type="ECO:0000256" key="1">
    <source>
        <dbReference type="ARBA" id="ARBA00023267"/>
    </source>
</evidence>
<dbReference type="Gene3D" id="2.40.50.100">
    <property type="match status" value="1"/>
</dbReference>
<reference evidence="3 4" key="1">
    <citation type="submission" date="2019-03" db="EMBL/GenBank/DDBJ databases">
        <title>Genomic Encyclopedia of Type Strains, Phase IV (KMG-IV): sequencing the most valuable type-strain genomes for metagenomic binning, comparative biology and taxonomic classification.</title>
        <authorList>
            <person name="Goeker M."/>
        </authorList>
    </citation>
    <scope>NUCLEOTIDE SEQUENCE [LARGE SCALE GENOMIC DNA]</scope>
    <source>
        <strain evidence="3 4">DSM 100556</strain>
    </source>
</reference>
<dbReference type="InterPro" id="IPR000089">
    <property type="entry name" value="Biotin_lipoyl"/>
</dbReference>
<comment type="caution">
    <text evidence="3">The sequence shown here is derived from an EMBL/GenBank/DDBJ whole genome shotgun (WGS) entry which is preliminary data.</text>
</comment>
<dbReference type="PROSITE" id="PS50968">
    <property type="entry name" value="BIOTINYL_LIPOYL"/>
    <property type="match status" value="1"/>
</dbReference>
<dbReference type="SUPFAM" id="SSF51230">
    <property type="entry name" value="Single hybrid motif"/>
    <property type="match status" value="1"/>
</dbReference>
<name>A0A4R1QW55_9FIRM</name>
<evidence type="ECO:0000313" key="3">
    <source>
        <dbReference type="EMBL" id="TCL57583.1"/>
    </source>
</evidence>
<feature type="domain" description="Lipoyl-binding" evidence="2">
    <location>
        <begin position="52"/>
        <end position="127"/>
    </location>
</feature>
<keyword evidence="4" id="KW-1185">Reference proteome</keyword>
<proteinExistence type="predicted"/>
<gene>
    <name evidence="3" type="ORF">EDD76_108118</name>
</gene>
<organism evidence="3 4">
    <name type="scientific">Kineothrix alysoides</name>
    <dbReference type="NCBI Taxonomy" id="1469948"/>
    <lineage>
        <taxon>Bacteria</taxon>
        <taxon>Bacillati</taxon>
        <taxon>Bacillota</taxon>
        <taxon>Clostridia</taxon>
        <taxon>Lachnospirales</taxon>
        <taxon>Lachnospiraceae</taxon>
        <taxon>Kineothrix</taxon>
    </lineage>
</organism>
<dbReference type="PANTHER" id="PTHR45266:SF3">
    <property type="entry name" value="OXALOACETATE DECARBOXYLASE ALPHA CHAIN"/>
    <property type="match status" value="1"/>
</dbReference>
<sequence>MKYRIVLGDKEYCVDVSDNGVCCEAEVEKENIEMSDMVKEVSMEDILPDFHFIDDNNTETIYSPMQGKILNIIVKNGQIVKKGEKIASLESMKMEISISSNVDGFIRDINIHEGDFVKNNQELFVVKRET</sequence>
<dbReference type="Pfam" id="PF00364">
    <property type="entry name" value="Biotin_lipoyl"/>
    <property type="match status" value="1"/>
</dbReference>
<accession>A0A4R1QW55</accession>
<dbReference type="InterPro" id="IPR011053">
    <property type="entry name" value="Single_hybrid_motif"/>
</dbReference>
<dbReference type="RefSeq" id="WP_051869394.1">
    <property type="nucleotide sequence ID" value="NZ_JPNB01000001.1"/>
</dbReference>
<dbReference type="PANTHER" id="PTHR45266">
    <property type="entry name" value="OXALOACETATE DECARBOXYLASE ALPHA CHAIN"/>
    <property type="match status" value="1"/>
</dbReference>